<evidence type="ECO:0000313" key="2">
    <source>
        <dbReference type="Proteomes" id="UP000694844"/>
    </source>
</evidence>
<reference evidence="2" key="1">
    <citation type="submission" date="2024-06" db="UniProtKB">
        <authorList>
            <consortium name="RefSeq"/>
        </authorList>
    </citation>
    <scope>NUCLEOTIDE SEQUENCE [LARGE SCALE GENOMIC DNA]</scope>
</reference>
<feature type="compositionally biased region" description="Acidic residues" evidence="1">
    <location>
        <begin position="127"/>
        <end position="139"/>
    </location>
</feature>
<feature type="compositionally biased region" description="Pro residues" evidence="1">
    <location>
        <begin position="1"/>
        <end position="10"/>
    </location>
</feature>
<evidence type="ECO:0000313" key="3">
    <source>
        <dbReference type="RefSeq" id="XP_022330286.1"/>
    </source>
</evidence>
<evidence type="ECO:0000256" key="1">
    <source>
        <dbReference type="SAM" id="MobiDB-lite"/>
    </source>
</evidence>
<name>A0A8B8DTH1_CRAVI</name>
<organism evidence="2 3">
    <name type="scientific">Crassostrea virginica</name>
    <name type="common">Eastern oyster</name>
    <dbReference type="NCBI Taxonomy" id="6565"/>
    <lineage>
        <taxon>Eukaryota</taxon>
        <taxon>Metazoa</taxon>
        <taxon>Spiralia</taxon>
        <taxon>Lophotrochozoa</taxon>
        <taxon>Mollusca</taxon>
        <taxon>Bivalvia</taxon>
        <taxon>Autobranchia</taxon>
        <taxon>Pteriomorphia</taxon>
        <taxon>Ostreida</taxon>
        <taxon>Ostreoidea</taxon>
        <taxon>Ostreidae</taxon>
        <taxon>Crassostrea</taxon>
    </lineage>
</organism>
<dbReference type="OrthoDB" id="6274627at2759"/>
<feature type="region of interest" description="Disordered" evidence="1">
    <location>
        <begin position="1"/>
        <end position="153"/>
    </location>
</feature>
<reference evidence="3" key="2">
    <citation type="submission" date="2025-08" db="UniProtKB">
        <authorList>
            <consortium name="RefSeq"/>
        </authorList>
    </citation>
    <scope>IDENTIFICATION</scope>
    <source>
        <tissue evidence="3">Whole sample</tissue>
    </source>
</reference>
<feature type="compositionally biased region" description="Polar residues" evidence="1">
    <location>
        <begin position="37"/>
        <end position="46"/>
    </location>
</feature>
<proteinExistence type="predicted"/>
<feature type="compositionally biased region" description="Basic and acidic residues" evidence="1">
    <location>
        <begin position="61"/>
        <end position="86"/>
    </location>
</feature>
<sequence length="261" mass="28830">MAGVQPPQPYPVSITSSTRPLPQNYQQKPFAAGSAMQAETTMSPGASQRGPKVPQTVSRVESAEKASPMERPPDTGPRVKEQDPRLSPDISIVKVENELGPEETGMLDMYVSDMGRSGAGPSHGQNDEDQSDYDVEEPPGDMHRDEMSNESGNLSMDQSGNWYMGNFRDARPAPKSYNVRHKVRNPPPPTYLVGSVLHVAERLHAKRRRVCQHCRMTGVTTSSGHGVETSWNCVTCDVALCVNNRNCWNNFHDKLNSIKIK</sequence>
<dbReference type="RefSeq" id="XP_022330286.1">
    <property type="nucleotide sequence ID" value="XM_022474578.1"/>
</dbReference>
<keyword evidence="2" id="KW-1185">Reference proteome</keyword>
<dbReference type="AlphaFoldDB" id="A0A8B8DTH1"/>
<feature type="compositionally biased region" description="Polar residues" evidence="1">
    <location>
        <begin position="13"/>
        <end position="27"/>
    </location>
</feature>
<protein>
    <submittedName>
        <fullName evidence="3">Uncharacterized protein LOC111128076 isoform X12</fullName>
    </submittedName>
</protein>
<gene>
    <name evidence="3" type="primary">LOC111128076</name>
</gene>
<accession>A0A8B8DTH1</accession>
<dbReference type="Proteomes" id="UP000694844">
    <property type="component" value="Chromosome 1"/>
</dbReference>
<dbReference type="GeneID" id="111128076"/>